<evidence type="ECO:0000256" key="7">
    <source>
        <dbReference type="ARBA" id="ARBA00023136"/>
    </source>
</evidence>
<evidence type="ECO:0000256" key="6">
    <source>
        <dbReference type="ARBA" id="ARBA00023010"/>
    </source>
</evidence>
<evidence type="ECO:0000313" key="9">
    <source>
        <dbReference type="EMBL" id="KKU82956.1"/>
    </source>
</evidence>
<keyword evidence="3 8" id="KW-0812">Transmembrane</keyword>
<feature type="transmembrane region" description="Helical" evidence="8">
    <location>
        <begin position="12"/>
        <end position="29"/>
    </location>
</feature>
<gene>
    <name evidence="9" type="ORF">UY11_C0034G0009</name>
</gene>
<evidence type="ECO:0000256" key="3">
    <source>
        <dbReference type="ARBA" id="ARBA00022692"/>
    </source>
</evidence>
<evidence type="ECO:0000256" key="8">
    <source>
        <dbReference type="SAM" id="Phobius"/>
    </source>
</evidence>
<organism evidence="9 10">
    <name type="scientific">Candidatus Amesbacteria bacterium GW2011_GWC2_47_8</name>
    <dbReference type="NCBI Taxonomy" id="1618367"/>
    <lineage>
        <taxon>Bacteria</taxon>
        <taxon>Candidatus Amesiibacteriota</taxon>
    </lineage>
</organism>
<evidence type="ECO:0000256" key="2">
    <source>
        <dbReference type="ARBA" id="ARBA00022448"/>
    </source>
</evidence>
<dbReference type="Proteomes" id="UP000034265">
    <property type="component" value="Unassembled WGS sequence"/>
</dbReference>
<accession>A0A0G1TMC0</accession>
<keyword evidence="4" id="KW-0653">Protein transport</keyword>
<dbReference type="AlphaFoldDB" id="A0A0G1TMC0"/>
<evidence type="ECO:0000256" key="5">
    <source>
        <dbReference type="ARBA" id="ARBA00022989"/>
    </source>
</evidence>
<reference evidence="9 10" key="1">
    <citation type="journal article" date="2015" name="Nature">
        <title>rRNA introns, odd ribosomes, and small enigmatic genomes across a large radiation of phyla.</title>
        <authorList>
            <person name="Brown C.T."/>
            <person name="Hug L.A."/>
            <person name="Thomas B.C."/>
            <person name="Sharon I."/>
            <person name="Castelle C.J."/>
            <person name="Singh A."/>
            <person name="Wilkins M.J."/>
            <person name="Williams K.H."/>
            <person name="Banfield J.F."/>
        </authorList>
    </citation>
    <scope>NUCLEOTIDE SEQUENCE [LARGE SCALE GENOMIC DNA]</scope>
</reference>
<proteinExistence type="predicted"/>
<dbReference type="Gene3D" id="1.20.5.3310">
    <property type="match status" value="1"/>
</dbReference>
<keyword evidence="2" id="KW-0813">Transport</keyword>
<dbReference type="InterPro" id="IPR003369">
    <property type="entry name" value="TatA/B/E"/>
</dbReference>
<dbReference type="GO" id="GO:0015031">
    <property type="term" value="P:protein transport"/>
    <property type="evidence" value="ECO:0007669"/>
    <property type="project" value="UniProtKB-KW"/>
</dbReference>
<sequence>MFDFVKNIGLPEIIIIGVLLLVFFGGAKVKELSRGLGESAKEVKKIKKELTEEGGASQDHA</sequence>
<dbReference type="Pfam" id="PF02416">
    <property type="entry name" value="TatA_B_E"/>
    <property type="match status" value="1"/>
</dbReference>
<dbReference type="EMBL" id="LCOT01000034">
    <property type="protein sequence ID" value="KKU82956.1"/>
    <property type="molecule type" value="Genomic_DNA"/>
</dbReference>
<evidence type="ECO:0000313" key="10">
    <source>
        <dbReference type="Proteomes" id="UP000034265"/>
    </source>
</evidence>
<keyword evidence="5 8" id="KW-1133">Transmembrane helix</keyword>
<name>A0A0G1TMC0_9BACT</name>
<evidence type="ECO:0000256" key="1">
    <source>
        <dbReference type="ARBA" id="ARBA00004167"/>
    </source>
</evidence>
<protein>
    <submittedName>
        <fullName evidence="9">Sec-independent protein translocase protein TatA</fullName>
    </submittedName>
</protein>
<keyword evidence="6" id="KW-0811">Translocation</keyword>
<comment type="caution">
    <text evidence="9">The sequence shown here is derived from an EMBL/GenBank/DDBJ whole genome shotgun (WGS) entry which is preliminary data.</text>
</comment>
<evidence type="ECO:0000256" key="4">
    <source>
        <dbReference type="ARBA" id="ARBA00022927"/>
    </source>
</evidence>
<dbReference type="GO" id="GO:0016020">
    <property type="term" value="C:membrane"/>
    <property type="evidence" value="ECO:0007669"/>
    <property type="project" value="UniProtKB-ARBA"/>
</dbReference>
<keyword evidence="7 8" id="KW-0472">Membrane</keyword>
<comment type="subcellular location">
    <subcellularLocation>
        <location evidence="1">Membrane</location>
        <topology evidence="1">Single-pass membrane protein</topology>
    </subcellularLocation>
</comment>